<name>A0A9D5BZR7_9LILI</name>
<dbReference type="OrthoDB" id="766386at2759"/>
<accession>A0A9D5BZR7</accession>
<evidence type="ECO:0000313" key="3">
    <source>
        <dbReference type="EMBL" id="KAJ0963474.1"/>
    </source>
</evidence>
<reference evidence="3" key="1">
    <citation type="submission" date="2021-03" db="EMBL/GenBank/DDBJ databases">
        <authorList>
            <person name="Li Z."/>
            <person name="Yang C."/>
        </authorList>
    </citation>
    <scope>NUCLEOTIDE SEQUENCE</scope>
    <source>
        <strain evidence="3">Dzin_1.0</strain>
        <tissue evidence="3">Leaf</tissue>
    </source>
</reference>
<feature type="compositionally biased region" description="Low complexity" evidence="1">
    <location>
        <begin position="183"/>
        <end position="199"/>
    </location>
</feature>
<feature type="region of interest" description="Disordered" evidence="1">
    <location>
        <begin position="241"/>
        <end position="416"/>
    </location>
</feature>
<dbReference type="GO" id="GO:0005516">
    <property type="term" value="F:calmodulin binding"/>
    <property type="evidence" value="ECO:0007669"/>
    <property type="project" value="InterPro"/>
</dbReference>
<evidence type="ECO:0000256" key="1">
    <source>
        <dbReference type="SAM" id="MobiDB-lite"/>
    </source>
</evidence>
<evidence type="ECO:0000313" key="4">
    <source>
        <dbReference type="Proteomes" id="UP001085076"/>
    </source>
</evidence>
<feature type="compositionally biased region" description="Polar residues" evidence="1">
    <location>
        <begin position="316"/>
        <end position="329"/>
    </location>
</feature>
<dbReference type="AlphaFoldDB" id="A0A9D5BZR7"/>
<keyword evidence="4" id="KW-1185">Reference proteome</keyword>
<feature type="compositionally biased region" description="Basic and acidic residues" evidence="1">
    <location>
        <begin position="478"/>
        <end position="488"/>
    </location>
</feature>
<feature type="region of interest" description="Disordered" evidence="1">
    <location>
        <begin position="183"/>
        <end position="206"/>
    </location>
</feature>
<organism evidence="3 4">
    <name type="scientific">Dioscorea zingiberensis</name>
    <dbReference type="NCBI Taxonomy" id="325984"/>
    <lineage>
        <taxon>Eukaryota</taxon>
        <taxon>Viridiplantae</taxon>
        <taxon>Streptophyta</taxon>
        <taxon>Embryophyta</taxon>
        <taxon>Tracheophyta</taxon>
        <taxon>Spermatophyta</taxon>
        <taxon>Magnoliopsida</taxon>
        <taxon>Liliopsida</taxon>
        <taxon>Dioscoreales</taxon>
        <taxon>Dioscoreaceae</taxon>
        <taxon>Dioscorea</taxon>
    </lineage>
</organism>
<feature type="compositionally biased region" description="Polar residues" evidence="1">
    <location>
        <begin position="122"/>
        <end position="133"/>
    </location>
</feature>
<proteinExistence type="predicted"/>
<comment type="caution">
    <text evidence="3">The sequence shown here is derived from an EMBL/GenBank/DDBJ whole genome shotgun (WGS) entry which is preliminary data.</text>
</comment>
<evidence type="ECO:0000259" key="2">
    <source>
        <dbReference type="SMART" id="SM01054"/>
    </source>
</evidence>
<dbReference type="InterPro" id="IPR012417">
    <property type="entry name" value="CaM-bd_dom_pln"/>
</dbReference>
<dbReference type="Pfam" id="PF07839">
    <property type="entry name" value="CaM_binding"/>
    <property type="match status" value="1"/>
</dbReference>
<dbReference type="PANTHER" id="PTHR33349:SF41">
    <property type="entry name" value="EMB|CAB62594.1"/>
    <property type="match status" value="1"/>
</dbReference>
<dbReference type="PANTHER" id="PTHR33349">
    <property type="entry name" value="EMB|CAB62594.1"/>
    <property type="match status" value="1"/>
</dbReference>
<feature type="compositionally biased region" description="Basic and acidic residues" evidence="1">
    <location>
        <begin position="287"/>
        <end position="315"/>
    </location>
</feature>
<reference evidence="3" key="2">
    <citation type="journal article" date="2022" name="Hortic Res">
        <title>The genome of Dioscorea zingiberensis sheds light on the biosynthesis, origin and evolution of the medicinally important diosgenin saponins.</title>
        <authorList>
            <person name="Li Y."/>
            <person name="Tan C."/>
            <person name="Li Z."/>
            <person name="Guo J."/>
            <person name="Li S."/>
            <person name="Chen X."/>
            <person name="Wang C."/>
            <person name="Dai X."/>
            <person name="Yang H."/>
            <person name="Song W."/>
            <person name="Hou L."/>
            <person name="Xu J."/>
            <person name="Tong Z."/>
            <person name="Xu A."/>
            <person name="Yuan X."/>
            <person name="Wang W."/>
            <person name="Yang Q."/>
            <person name="Chen L."/>
            <person name="Sun Z."/>
            <person name="Wang K."/>
            <person name="Pan B."/>
            <person name="Chen J."/>
            <person name="Bao Y."/>
            <person name="Liu F."/>
            <person name="Qi X."/>
            <person name="Gang D.R."/>
            <person name="Wen J."/>
            <person name="Li J."/>
        </authorList>
    </citation>
    <scope>NUCLEOTIDE SEQUENCE</scope>
    <source>
        <strain evidence="3">Dzin_1.0</strain>
    </source>
</reference>
<dbReference type="EMBL" id="JAGGNH010000009">
    <property type="protein sequence ID" value="KAJ0963474.1"/>
    <property type="molecule type" value="Genomic_DNA"/>
</dbReference>
<feature type="region of interest" description="Disordered" evidence="1">
    <location>
        <begin position="17"/>
        <end position="52"/>
    </location>
</feature>
<sequence length="664" mass="73973">MKQEVLETVIVPIPPDLFPIKREEKRNSTGKAKARISPSLSNSSEKPIPNYLRPSTGSCHDFCKYGRKHAFEIKERRPLRRRIYSTNEILGENHNEEKIPVIGNRRKRDIQKQKTEGPMNTMEKTASSPQNSISSADELHRDLSSINEMNPLIIDKNIVTEELIISNQAEEFIEEPTIIELETPPDLASSNESGSGENSPASKAGEFPGELLFMEDMMLETTPSASVQKCIVDTDEYGPLKQSEEEFKGPQSITMKKTKSIKKGITSSKGKDAGSKQIKARTLNASDLRRGAARPKNDTSVKTKVTRQKETDESVKPNTITKQKTTLRITSPRAPTSIKVNSSSSSVARILKPKTSSLPSKKSDKSTRATTLRITSPRPPTVIKQKTPSSGVVRILKPKTSSPSKKSDIPVRATLKPRTPLIAKSVNTISKIGERRVLRSPRASLSPKASFTSVPSIKLRSIAKNSRLASPKNIGKIGKKELENNEKHQTRKLRSSSIASNSPQKKKKDKEGMLIKTGIHHRKTEPKLMQRNNVNAKMQEAPHKLSFRRGKVITPQAENTGPRWLRFRARVSNENQNGTVPQRRSLRKRSGLGKVAEPNETIAEASTVVLRHQEQQEKKDKQGLFNVVIEETASKLVETRKSKVKALVGAFETVISLQEKKDYA</sequence>
<protein>
    <recommendedName>
        <fullName evidence="2">Calmodulin-binding domain-containing protein</fullName>
    </recommendedName>
</protein>
<dbReference type="Proteomes" id="UP001085076">
    <property type="component" value="Miscellaneous, Linkage group lg09"/>
</dbReference>
<feature type="region of interest" description="Disordered" evidence="1">
    <location>
        <begin position="465"/>
        <end position="513"/>
    </location>
</feature>
<feature type="region of interest" description="Disordered" evidence="1">
    <location>
        <begin position="109"/>
        <end position="133"/>
    </location>
</feature>
<feature type="domain" description="Calmodulin-binding" evidence="2">
    <location>
        <begin position="541"/>
        <end position="656"/>
    </location>
</feature>
<gene>
    <name evidence="3" type="ORF">J5N97_028596</name>
</gene>
<dbReference type="SMART" id="SM01054">
    <property type="entry name" value="CaM_binding"/>
    <property type="match status" value="1"/>
</dbReference>